<name>A0ABP8H578_9BACT</name>
<comment type="caution">
    <text evidence="1">The sequence shown here is derived from an EMBL/GenBank/DDBJ whole genome shotgun (WGS) entry which is preliminary data.</text>
</comment>
<evidence type="ECO:0000313" key="1">
    <source>
        <dbReference type="EMBL" id="GAA4334340.1"/>
    </source>
</evidence>
<sequence length="63" mass="7537">MCKFRETSFVHNFLNKFKEDFKTFALRKLAMAENYPPEIDTSLNVFDFKGFGQALYIHARQRK</sequence>
<gene>
    <name evidence="1" type="ORF">GCM10023184_28310</name>
</gene>
<organism evidence="1 2">
    <name type="scientific">Flaviaesturariibacter amylovorans</name>
    <dbReference type="NCBI Taxonomy" id="1084520"/>
    <lineage>
        <taxon>Bacteria</taxon>
        <taxon>Pseudomonadati</taxon>
        <taxon>Bacteroidota</taxon>
        <taxon>Chitinophagia</taxon>
        <taxon>Chitinophagales</taxon>
        <taxon>Chitinophagaceae</taxon>
        <taxon>Flaviaestuariibacter</taxon>
    </lineage>
</organism>
<keyword evidence="2" id="KW-1185">Reference proteome</keyword>
<dbReference type="EMBL" id="BAABGY010000008">
    <property type="protein sequence ID" value="GAA4334340.1"/>
    <property type="molecule type" value="Genomic_DNA"/>
</dbReference>
<reference evidence="2" key="1">
    <citation type="journal article" date="2019" name="Int. J. Syst. Evol. Microbiol.">
        <title>The Global Catalogue of Microorganisms (GCM) 10K type strain sequencing project: providing services to taxonomists for standard genome sequencing and annotation.</title>
        <authorList>
            <consortium name="The Broad Institute Genomics Platform"/>
            <consortium name="The Broad Institute Genome Sequencing Center for Infectious Disease"/>
            <person name="Wu L."/>
            <person name="Ma J."/>
        </authorList>
    </citation>
    <scope>NUCLEOTIDE SEQUENCE [LARGE SCALE GENOMIC DNA]</scope>
    <source>
        <strain evidence="2">JCM 17919</strain>
    </source>
</reference>
<accession>A0ABP8H578</accession>
<dbReference type="Proteomes" id="UP001501725">
    <property type="component" value="Unassembled WGS sequence"/>
</dbReference>
<evidence type="ECO:0000313" key="2">
    <source>
        <dbReference type="Proteomes" id="UP001501725"/>
    </source>
</evidence>
<protein>
    <submittedName>
        <fullName evidence="1">Uncharacterized protein</fullName>
    </submittedName>
</protein>
<proteinExistence type="predicted"/>